<proteinExistence type="predicted"/>
<sequence>MGGSYLENIIETITMAIIKKGTDVVKNEIQTGEIDFMHIFEESLSNTMTSTKKKFRILRDGLLLYCIKKNIINPRTKKTSEKTQVTSSLIDFSACKKIIQSNKNLAKQYLTEIMYLIKKILDNKNL</sequence>
<reference evidence="1" key="1">
    <citation type="journal article" date="2020" name="Nature">
        <title>Giant virus diversity and host interactions through global metagenomics.</title>
        <authorList>
            <person name="Schulz F."/>
            <person name="Roux S."/>
            <person name="Paez-Espino D."/>
            <person name="Jungbluth S."/>
            <person name="Walsh D.A."/>
            <person name="Denef V.J."/>
            <person name="McMahon K.D."/>
            <person name="Konstantinidis K.T."/>
            <person name="Eloe-Fadrosh E.A."/>
            <person name="Kyrpides N.C."/>
            <person name="Woyke T."/>
        </authorList>
    </citation>
    <scope>NUCLEOTIDE SEQUENCE</scope>
    <source>
        <strain evidence="1">GVMAG-M-3300010158-59</strain>
    </source>
</reference>
<name>A0A6C0B9Z9_9ZZZZ</name>
<protein>
    <submittedName>
        <fullName evidence="1">Uncharacterized protein</fullName>
    </submittedName>
</protein>
<dbReference type="EMBL" id="MN739104">
    <property type="protein sequence ID" value="QHS89077.1"/>
    <property type="molecule type" value="Genomic_DNA"/>
</dbReference>
<dbReference type="AlphaFoldDB" id="A0A6C0B9Z9"/>
<organism evidence="1">
    <name type="scientific">viral metagenome</name>
    <dbReference type="NCBI Taxonomy" id="1070528"/>
    <lineage>
        <taxon>unclassified sequences</taxon>
        <taxon>metagenomes</taxon>
        <taxon>organismal metagenomes</taxon>
    </lineage>
</organism>
<accession>A0A6C0B9Z9</accession>
<evidence type="ECO:0000313" key="1">
    <source>
        <dbReference type="EMBL" id="QHS89077.1"/>
    </source>
</evidence>